<keyword evidence="2" id="KW-0472">Membrane</keyword>
<dbReference type="SUPFAM" id="SSF56601">
    <property type="entry name" value="beta-lactamase/transpeptidase-like"/>
    <property type="match status" value="1"/>
</dbReference>
<keyword evidence="6" id="KW-1185">Reference proteome</keyword>
<feature type="signal peptide" evidence="3">
    <location>
        <begin position="1"/>
        <end position="29"/>
    </location>
</feature>
<comment type="caution">
    <text evidence="5">The sequence shown here is derived from an EMBL/GenBank/DDBJ whole genome shotgun (WGS) entry which is preliminary data.</text>
</comment>
<dbReference type="InterPro" id="IPR012338">
    <property type="entry name" value="Beta-lactam/transpept-like"/>
</dbReference>
<evidence type="ECO:0000256" key="3">
    <source>
        <dbReference type="SAM" id="SignalP"/>
    </source>
</evidence>
<evidence type="ECO:0000313" key="5">
    <source>
        <dbReference type="EMBL" id="MBB4083436.1"/>
    </source>
</evidence>
<keyword evidence="3" id="KW-0732">Signal</keyword>
<evidence type="ECO:0000259" key="4">
    <source>
        <dbReference type="Pfam" id="PF00144"/>
    </source>
</evidence>
<proteinExistence type="predicted"/>
<dbReference type="Pfam" id="PF00144">
    <property type="entry name" value="Beta-lactamase"/>
    <property type="match status" value="1"/>
</dbReference>
<dbReference type="InterPro" id="IPR050491">
    <property type="entry name" value="AmpC-like"/>
</dbReference>
<comment type="subcellular location">
    <subcellularLocation>
        <location evidence="1">Membrane</location>
    </subcellularLocation>
</comment>
<name>A0A7W6JE55_9CAUL</name>
<dbReference type="AlphaFoldDB" id="A0A7W6JE55"/>
<protein>
    <submittedName>
        <fullName evidence="5">CubicO group peptidase (Beta-lactamase class C family)</fullName>
    </submittedName>
</protein>
<dbReference type="Proteomes" id="UP000529946">
    <property type="component" value="Unassembled WGS sequence"/>
</dbReference>
<gene>
    <name evidence="5" type="ORF">GGR12_002302</name>
</gene>
<feature type="chain" id="PRO_5030875252" evidence="3">
    <location>
        <begin position="30"/>
        <end position="365"/>
    </location>
</feature>
<dbReference type="EMBL" id="JACIDM010000002">
    <property type="protein sequence ID" value="MBB4083436.1"/>
    <property type="molecule type" value="Genomic_DNA"/>
</dbReference>
<accession>A0A7W6JE55</accession>
<dbReference type="GO" id="GO:0016020">
    <property type="term" value="C:membrane"/>
    <property type="evidence" value="ECO:0007669"/>
    <property type="project" value="UniProtKB-SubCell"/>
</dbReference>
<dbReference type="PANTHER" id="PTHR46825">
    <property type="entry name" value="D-ALANYL-D-ALANINE-CARBOXYPEPTIDASE/ENDOPEPTIDASE AMPH"/>
    <property type="match status" value="1"/>
</dbReference>
<dbReference type="RefSeq" id="WP_183204529.1">
    <property type="nucleotide sequence ID" value="NZ_BAAAER010000009.1"/>
</dbReference>
<dbReference type="InterPro" id="IPR001466">
    <property type="entry name" value="Beta-lactam-related"/>
</dbReference>
<organism evidence="5 6">
    <name type="scientific">Brevundimonas lenta</name>
    <dbReference type="NCBI Taxonomy" id="424796"/>
    <lineage>
        <taxon>Bacteria</taxon>
        <taxon>Pseudomonadati</taxon>
        <taxon>Pseudomonadota</taxon>
        <taxon>Alphaproteobacteria</taxon>
        <taxon>Caulobacterales</taxon>
        <taxon>Caulobacteraceae</taxon>
        <taxon>Brevundimonas</taxon>
    </lineage>
</organism>
<evidence type="ECO:0000313" key="6">
    <source>
        <dbReference type="Proteomes" id="UP000529946"/>
    </source>
</evidence>
<dbReference type="PANTHER" id="PTHR46825:SF11">
    <property type="entry name" value="PENICILLIN-BINDING PROTEIN 4"/>
    <property type="match status" value="1"/>
</dbReference>
<feature type="domain" description="Beta-lactamase-related" evidence="4">
    <location>
        <begin position="39"/>
        <end position="350"/>
    </location>
</feature>
<dbReference type="Gene3D" id="3.40.710.10">
    <property type="entry name" value="DD-peptidase/beta-lactamase superfamily"/>
    <property type="match status" value="1"/>
</dbReference>
<evidence type="ECO:0000256" key="1">
    <source>
        <dbReference type="ARBA" id="ARBA00004370"/>
    </source>
</evidence>
<reference evidence="5 6" key="1">
    <citation type="submission" date="2020-08" db="EMBL/GenBank/DDBJ databases">
        <title>Genomic Encyclopedia of Type Strains, Phase IV (KMG-IV): sequencing the most valuable type-strain genomes for metagenomic binning, comparative biology and taxonomic classification.</title>
        <authorList>
            <person name="Goeker M."/>
        </authorList>
    </citation>
    <scope>NUCLEOTIDE SEQUENCE [LARGE SCALE GENOMIC DNA]</scope>
    <source>
        <strain evidence="5 6">DSM 23960</strain>
    </source>
</reference>
<sequence>MNRYARRLQSWTGAFAAAAIIAAGTPAAAQAPASSAAVAEMVRTYAADHDFNGTVLVARDGEVLTFESFGLAERAFGVPAANDTRYWIASVTKLFTSALIMQMVERGEIGLQAPVRTYLPDFAGDPSITVHSLLNHTSGLPNPDAGADPTKGVPMYQLPHTPAQLVADYASAPLAHPVGTHFDYSNADYYVLGRIIEVVSGQPFEEVLKARILTPLGMPDSGMLRQSDIIPRLASSYFRMGDDQPLINDLPVYNENWFAGGGMYSDADDLLTFAEALYGGRVVSAESLQRMLTPGLDDYGYGQWIWDIEAGGRKYPTYVRFGGVMGANAVLFRVGEANVTVVILSNTNLTDMGSFGRKVAEKVLE</sequence>
<evidence type="ECO:0000256" key="2">
    <source>
        <dbReference type="ARBA" id="ARBA00023136"/>
    </source>
</evidence>